<evidence type="ECO:0000313" key="2">
    <source>
        <dbReference type="EMBL" id="CDT30695.1"/>
    </source>
</evidence>
<dbReference type="PROSITE" id="PS51819">
    <property type="entry name" value="VOC"/>
    <property type="match status" value="1"/>
</dbReference>
<protein>
    <submittedName>
        <fullName evidence="2 3">Glyoxalase/Bleomycin resistance protein/Dihydroxybiphenyl dioxygenase</fullName>
    </submittedName>
</protein>
<dbReference type="RefSeq" id="WP_048660378.1">
    <property type="nucleotide sequence ID" value="NZ_AP025477.1"/>
</dbReference>
<evidence type="ECO:0000313" key="3">
    <source>
        <dbReference type="EMBL" id="CDT66259.1"/>
    </source>
</evidence>
<keyword evidence="2" id="KW-0223">Dioxygenase</keyword>
<dbReference type="Proteomes" id="UP000049077">
    <property type="component" value="Unassembled WGS sequence"/>
</dbReference>
<dbReference type="GO" id="GO:0051213">
    <property type="term" value="F:dioxygenase activity"/>
    <property type="evidence" value="ECO:0007669"/>
    <property type="project" value="UniProtKB-KW"/>
</dbReference>
<dbReference type="EMBL" id="CCJX01000166">
    <property type="protein sequence ID" value="CDT66259.1"/>
    <property type="molecule type" value="Genomic_DNA"/>
</dbReference>
<dbReference type="InterPro" id="IPR004360">
    <property type="entry name" value="Glyas_Fos-R_dOase_dom"/>
</dbReference>
<reference evidence="5" key="2">
    <citation type="submission" date="2014-06" db="EMBL/GenBank/DDBJ databases">
        <authorList>
            <person name="Le Roux Frederique"/>
        </authorList>
    </citation>
    <scope>NUCLEOTIDE SEQUENCE [LARGE SCALE GENOMIC DNA]</scope>
    <source>
        <strain evidence="5">J5-5</strain>
    </source>
</reference>
<keyword evidence="4" id="KW-1185">Reference proteome</keyword>
<keyword evidence="2" id="KW-0560">Oxidoreductase</keyword>
<evidence type="ECO:0000313" key="5">
    <source>
        <dbReference type="Proteomes" id="UP000049495"/>
    </source>
</evidence>
<dbReference type="Pfam" id="PF00903">
    <property type="entry name" value="Glyoxalase"/>
    <property type="match status" value="1"/>
</dbReference>
<dbReference type="InterPro" id="IPR029068">
    <property type="entry name" value="Glyas_Bleomycin-R_OHBP_Dase"/>
</dbReference>
<name>A0A0T7DBI8_9VIBR</name>
<feature type="domain" description="VOC" evidence="1">
    <location>
        <begin position="5"/>
        <end position="115"/>
    </location>
</feature>
<gene>
    <name evidence="3" type="ORF">VCR4J5_780037</name>
    <name evidence="2" type="ORF">VCR5J5_240151</name>
</gene>
<evidence type="ECO:0000259" key="1">
    <source>
        <dbReference type="PROSITE" id="PS51819"/>
    </source>
</evidence>
<dbReference type="CDD" id="cd07247">
    <property type="entry name" value="SgaA_N_like"/>
    <property type="match status" value="1"/>
</dbReference>
<comment type="caution">
    <text evidence="2">The sequence shown here is derived from an EMBL/GenBank/DDBJ whole genome shotgun (WGS) entry which is preliminary data.</text>
</comment>
<dbReference type="OrthoDB" id="9792323at2"/>
<dbReference type="SUPFAM" id="SSF54593">
    <property type="entry name" value="Glyoxalase/Bleomycin resistance protein/Dihydroxybiphenyl dioxygenase"/>
    <property type="match status" value="1"/>
</dbReference>
<evidence type="ECO:0000313" key="4">
    <source>
        <dbReference type="Proteomes" id="UP000049077"/>
    </source>
</evidence>
<proteinExistence type="predicted"/>
<dbReference type="GeneID" id="93901972"/>
<accession>A0A0T7DBI8</accession>
<dbReference type="PANTHER" id="PTHR33993:SF1">
    <property type="entry name" value="GLYOXALASE FAMILY PROTEIN"/>
    <property type="match status" value="1"/>
</dbReference>
<organism evidence="2 5">
    <name type="scientific">Vibrio crassostreae</name>
    <dbReference type="NCBI Taxonomy" id="246167"/>
    <lineage>
        <taxon>Bacteria</taxon>
        <taxon>Pseudomonadati</taxon>
        <taxon>Pseudomonadota</taxon>
        <taxon>Gammaproteobacteria</taxon>
        <taxon>Vibrionales</taxon>
        <taxon>Vibrionaceae</taxon>
        <taxon>Vibrio</taxon>
    </lineage>
</organism>
<dbReference type="InterPro" id="IPR037523">
    <property type="entry name" value="VOC_core"/>
</dbReference>
<dbReference type="InterPro" id="IPR052164">
    <property type="entry name" value="Anthracycline_SecMetBiosynth"/>
</dbReference>
<reference evidence="2 4" key="1">
    <citation type="submission" date="2014-06" db="EMBL/GenBank/DDBJ databases">
        <authorList>
            <person name="Le Roux F."/>
        </authorList>
    </citation>
    <scope>NUCLEOTIDE SEQUENCE</scope>
    <source>
        <strain evidence="3 4">J5-4</strain>
        <strain evidence="2">J5-5</strain>
    </source>
</reference>
<dbReference type="EMBL" id="CCJV01000083">
    <property type="protein sequence ID" value="CDT30695.1"/>
    <property type="molecule type" value="Genomic_DNA"/>
</dbReference>
<dbReference type="AlphaFoldDB" id="A0A0T7DBI8"/>
<dbReference type="Proteomes" id="UP000049495">
    <property type="component" value="Unassembled WGS sequence"/>
</dbReference>
<sequence length="116" mass="13047">MEHGSINYIEFAAKDIAATKAFFSQVFGWRFEDYGPEYSAFEGKGLMGGFYLADLASNTDNGAALMVFYSQDLEQTERDVMDAGGQVNREIFSFPGGRRFHFREPSGNEMAVWSDK</sequence>
<dbReference type="Gene3D" id="3.10.180.10">
    <property type="entry name" value="2,3-Dihydroxybiphenyl 1,2-Dioxygenase, domain 1"/>
    <property type="match status" value="1"/>
</dbReference>
<dbReference type="PANTHER" id="PTHR33993">
    <property type="entry name" value="GLYOXALASE-RELATED"/>
    <property type="match status" value="1"/>
</dbReference>